<feature type="transmembrane region" description="Helical" evidence="8">
    <location>
        <begin position="48"/>
        <end position="70"/>
    </location>
</feature>
<sequence length="339" mass="37785">MHSSVGQWIIYLLPPLVVAGFALLAVLERRRLGPAAPLGFIDRNGWPVALFLIVAVGLWTVFMIVMPLMAMVDLSFRPKLAPPQWGGPKDFYTLENYRYFLFGSTTSTDNWNVTHLKAFGLTIWVSILITILDFAICYPIAFYMARVAGPARLRLMMLMLIAPYWVNEILRAFAFRILFTQQGVINKALLAMGAIDQPIDFIAADVALYSGLAYAYLLMMMFALYNAIETLDRNLIEAARDLGAPWWHIHTFIVIPHAKPGIGSGATLVFMLTAGSIAAPLILGGPKTLWFTPIVYDRFYQAFNWQQGAAYALILLAACVVFVLGVLKLFRLGLGEIAR</sequence>
<feature type="transmembrane region" description="Helical" evidence="8">
    <location>
        <begin position="121"/>
        <end position="143"/>
    </location>
</feature>
<keyword evidence="4" id="KW-1003">Cell membrane</keyword>
<keyword evidence="3 8" id="KW-0813">Transport</keyword>
<evidence type="ECO:0000313" key="10">
    <source>
        <dbReference type="EMBL" id="MBT9288709.1"/>
    </source>
</evidence>
<dbReference type="EMBL" id="JAHHZF010000002">
    <property type="protein sequence ID" value="MBT9288709.1"/>
    <property type="molecule type" value="Genomic_DNA"/>
</dbReference>
<proteinExistence type="inferred from homology"/>
<feature type="transmembrane region" description="Helical" evidence="8">
    <location>
        <begin position="199"/>
        <end position="225"/>
    </location>
</feature>
<evidence type="ECO:0000256" key="7">
    <source>
        <dbReference type="ARBA" id="ARBA00023136"/>
    </source>
</evidence>
<dbReference type="InterPro" id="IPR035906">
    <property type="entry name" value="MetI-like_sf"/>
</dbReference>
<feature type="transmembrane region" description="Helical" evidence="8">
    <location>
        <begin position="309"/>
        <end position="330"/>
    </location>
</feature>
<dbReference type="Pfam" id="PF00528">
    <property type="entry name" value="BPD_transp_1"/>
    <property type="match status" value="1"/>
</dbReference>
<feature type="transmembrane region" description="Helical" evidence="8">
    <location>
        <begin position="262"/>
        <end position="283"/>
    </location>
</feature>
<keyword evidence="5 8" id="KW-0812">Transmembrane</keyword>
<dbReference type="PANTHER" id="PTHR42929:SF1">
    <property type="entry name" value="INNER MEMBRANE ABC TRANSPORTER PERMEASE PROTEIN YDCU-RELATED"/>
    <property type="match status" value="1"/>
</dbReference>
<dbReference type="RefSeq" id="WP_261967372.1">
    <property type="nucleotide sequence ID" value="NZ_JAHHZF010000002.1"/>
</dbReference>
<keyword evidence="7 8" id="KW-0472">Membrane</keyword>
<keyword evidence="6 8" id="KW-1133">Transmembrane helix</keyword>
<evidence type="ECO:0000256" key="2">
    <source>
        <dbReference type="ARBA" id="ARBA00007069"/>
    </source>
</evidence>
<evidence type="ECO:0000256" key="4">
    <source>
        <dbReference type="ARBA" id="ARBA00022475"/>
    </source>
</evidence>
<dbReference type="SUPFAM" id="SSF161098">
    <property type="entry name" value="MetI-like"/>
    <property type="match status" value="1"/>
</dbReference>
<dbReference type="CDD" id="cd06261">
    <property type="entry name" value="TM_PBP2"/>
    <property type="match status" value="1"/>
</dbReference>
<comment type="caution">
    <text evidence="10">The sequence shown here is derived from an EMBL/GenBank/DDBJ whole genome shotgun (WGS) entry which is preliminary data.</text>
</comment>
<evidence type="ECO:0000313" key="11">
    <source>
        <dbReference type="Proteomes" id="UP000766595"/>
    </source>
</evidence>
<protein>
    <submittedName>
        <fullName evidence="10">ABC transporter permease</fullName>
    </submittedName>
</protein>
<dbReference type="PANTHER" id="PTHR42929">
    <property type="entry name" value="INNER MEMBRANE ABC TRANSPORTER PERMEASE PROTEIN YDCU-RELATED-RELATED"/>
    <property type="match status" value="1"/>
</dbReference>
<feature type="transmembrane region" description="Helical" evidence="8">
    <location>
        <begin position="6"/>
        <end position="27"/>
    </location>
</feature>
<reference evidence="10 11" key="1">
    <citation type="submission" date="2021-06" db="EMBL/GenBank/DDBJ databases">
        <authorList>
            <person name="Grouzdev D.S."/>
            <person name="Koziaeva V."/>
        </authorList>
    </citation>
    <scope>NUCLEOTIDE SEQUENCE [LARGE SCALE GENOMIC DNA]</scope>
    <source>
        <strain evidence="10 11">22</strain>
    </source>
</reference>
<feature type="domain" description="ABC transmembrane type-1" evidence="9">
    <location>
        <begin position="119"/>
        <end position="328"/>
    </location>
</feature>
<dbReference type="Gene3D" id="1.10.3720.10">
    <property type="entry name" value="MetI-like"/>
    <property type="match status" value="1"/>
</dbReference>
<organism evidence="10 11">
    <name type="scientific">Prosthecodimorpha staleyi</name>
    <dbReference type="NCBI Taxonomy" id="2840188"/>
    <lineage>
        <taxon>Bacteria</taxon>
        <taxon>Pseudomonadati</taxon>
        <taxon>Pseudomonadota</taxon>
        <taxon>Alphaproteobacteria</taxon>
        <taxon>Hyphomicrobiales</taxon>
        <taxon>Ancalomicrobiaceae</taxon>
        <taxon>Prosthecodimorpha</taxon>
    </lineage>
</organism>
<evidence type="ECO:0000256" key="5">
    <source>
        <dbReference type="ARBA" id="ARBA00022692"/>
    </source>
</evidence>
<evidence type="ECO:0000256" key="3">
    <source>
        <dbReference type="ARBA" id="ARBA00022448"/>
    </source>
</evidence>
<name>A0A947GI34_9HYPH</name>
<keyword evidence="11" id="KW-1185">Reference proteome</keyword>
<evidence type="ECO:0000259" key="9">
    <source>
        <dbReference type="PROSITE" id="PS50928"/>
    </source>
</evidence>
<dbReference type="AlphaFoldDB" id="A0A947GI34"/>
<comment type="subcellular location">
    <subcellularLocation>
        <location evidence="1 8">Cell membrane</location>
        <topology evidence="1 8">Multi-pass membrane protein</topology>
    </subcellularLocation>
</comment>
<dbReference type="PROSITE" id="PS50928">
    <property type="entry name" value="ABC_TM1"/>
    <property type="match status" value="1"/>
</dbReference>
<dbReference type="GO" id="GO:0005886">
    <property type="term" value="C:plasma membrane"/>
    <property type="evidence" value="ECO:0007669"/>
    <property type="project" value="UniProtKB-SubCell"/>
</dbReference>
<evidence type="ECO:0000256" key="1">
    <source>
        <dbReference type="ARBA" id="ARBA00004651"/>
    </source>
</evidence>
<evidence type="ECO:0000256" key="8">
    <source>
        <dbReference type="RuleBase" id="RU363032"/>
    </source>
</evidence>
<dbReference type="Proteomes" id="UP000766595">
    <property type="component" value="Unassembled WGS sequence"/>
</dbReference>
<evidence type="ECO:0000256" key="6">
    <source>
        <dbReference type="ARBA" id="ARBA00022989"/>
    </source>
</evidence>
<accession>A0A947GI34</accession>
<comment type="similarity">
    <text evidence="2">Belongs to the binding-protein-dependent transport system permease family. CysTW subfamily.</text>
</comment>
<dbReference type="GO" id="GO:0055085">
    <property type="term" value="P:transmembrane transport"/>
    <property type="evidence" value="ECO:0007669"/>
    <property type="project" value="InterPro"/>
</dbReference>
<feature type="transmembrane region" description="Helical" evidence="8">
    <location>
        <begin position="155"/>
        <end position="179"/>
    </location>
</feature>
<gene>
    <name evidence="10" type="ORF">KL771_04570</name>
</gene>
<dbReference type="InterPro" id="IPR000515">
    <property type="entry name" value="MetI-like"/>
</dbReference>